<keyword evidence="2 6" id="KW-0812">Transmembrane</keyword>
<evidence type="ECO:0000313" key="13">
    <source>
        <dbReference type="Proteomes" id="UP000215441"/>
    </source>
</evidence>
<evidence type="ECO:0000259" key="11">
    <source>
        <dbReference type="PROSITE" id="PS50887"/>
    </source>
</evidence>
<dbReference type="GO" id="GO:0071111">
    <property type="term" value="F:cyclic-guanylate-specific phosphodiesterase activity"/>
    <property type="evidence" value="ECO:0007669"/>
    <property type="project" value="UniProtKB-EC"/>
</dbReference>
<dbReference type="RefSeq" id="WP_094287882.1">
    <property type="nucleotide sequence ID" value="NZ_NOIG01000004.1"/>
</dbReference>
<dbReference type="Pfam" id="PF00563">
    <property type="entry name" value="EAL"/>
    <property type="match status" value="1"/>
</dbReference>
<dbReference type="GO" id="GO:0071732">
    <property type="term" value="P:cellular response to nitric oxide"/>
    <property type="evidence" value="ECO:0007669"/>
    <property type="project" value="UniProtKB-ARBA"/>
</dbReference>
<feature type="domain" description="GGDEF" evidence="11">
    <location>
        <begin position="586"/>
        <end position="718"/>
    </location>
</feature>
<dbReference type="Pfam" id="PF13426">
    <property type="entry name" value="PAS_9"/>
    <property type="match status" value="1"/>
</dbReference>
<dbReference type="InterPro" id="IPR035919">
    <property type="entry name" value="EAL_sf"/>
</dbReference>
<dbReference type="OrthoDB" id="9813903at2"/>
<dbReference type="InterPro" id="IPR042240">
    <property type="entry name" value="CHASE_sf"/>
</dbReference>
<evidence type="ECO:0000313" key="12">
    <source>
        <dbReference type="EMBL" id="OYD51608.1"/>
    </source>
</evidence>
<comment type="caution">
    <text evidence="12">The sequence shown here is derived from an EMBL/GenBank/DDBJ whole genome shotgun (WGS) entry which is preliminary data.</text>
</comment>
<dbReference type="InterPro" id="IPR000160">
    <property type="entry name" value="GGDEF_dom"/>
</dbReference>
<dbReference type="SMART" id="SM00091">
    <property type="entry name" value="PAS"/>
    <property type="match status" value="2"/>
</dbReference>
<feature type="domain" description="PAS" evidence="7">
    <location>
        <begin position="306"/>
        <end position="376"/>
    </location>
</feature>
<dbReference type="Pfam" id="PF00990">
    <property type="entry name" value="GGDEF"/>
    <property type="match status" value="1"/>
</dbReference>
<keyword evidence="3 6" id="KW-1133">Transmembrane helix</keyword>
<dbReference type="Pfam" id="PF08448">
    <property type="entry name" value="PAS_4"/>
    <property type="match status" value="1"/>
</dbReference>
<gene>
    <name evidence="12" type="ORF">CBY09_07410</name>
</gene>
<dbReference type="InterPro" id="IPR035965">
    <property type="entry name" value="PAS-like_dom_sf"/>
</dbReference>
<dbReference type="SUPFAM" id="SSF141868">
    <property type="entry name" value="EAL domain-like"/>
    <property type="match status" value="1"/>
</dbReference>
<name>A0A235ERE0_9BURK</name>
<reference evidence="12 13" key="1">
    <citation type="submission" date="2017-07" db="EMBL/GenBank/DDBJ databases">
        <title>Acidovorax KNDSW TSA 6 genome sequence and assembly.</title>
        <authorList>
            <person name="Mayilraj S."/>
        </authorList>
    </citation>
    <scope>NUCLEOTIDE SEQUENCE [LARGE SCALE GENOMIC DNA]</scope>
    <source>
        <strain evidence="12 13">KNDSW-TSA6</strain>
    </source>
</reference>
<dbReference type="InterPro" id="IPR013656">
    <property type="entry name" value="PAS_4"/>
</dbReference>
<evidence type="ECO:0000256" key="5">
    <source>
        <dbReference type="ARBA" id="ARBA00051114"/>
    </source>
</evidence>
<dbReference type="PROSITE" id="PS50839">
    <property type="entry name" value="CHASE"/>
    <property type="match status" value="1"/>
</dbReference>
<dbReference type="CDD" id="cd01948">
    <property type="entry name" value="EAL"/>
    <property type="match status" value="1"/>
</dbReference>
<dbReference type="InterPro" id="IPR001633">
    <property type="entry name" value="EAL_dom"/>
</dbReference>
<dbReference type="EMBL" id="NOIG01000004">
    <property type="protein sequence ID" value="OYD51608.1"/>
    <property type="molecule type" value="Genomic_DNA"/>
</dbReference>
<dbReference type="InterPro" id="IPR043128">
    <property type="entry name" value="Rev_trsase/Diguanyl_cyclase"/>
</dbReference>
<dbReference type="FunFam" id="3.20.20.450:FF:000001">
    <property type="entry name" value="Cyclic di-GMP phosphodiesterase yahA"/>
    <property type="match status" value="1"/>
</dbReference>
<dbReference type="SMART" id="SM01079">
    <property type="entry name" value="CHASE"/>
    <property type="match status" value="1"/>
</dbReference>
<dbReference type="Gene3D" id="3.20.20.450">
    <property type="entry name" value="EAL domain"/>
    <property type="match status" value="1"/>
</dbReference>
<dbReference type="NCBIfam" id="TIGR00254">
    <property type="entry name" value="GGDEF"/>
    <property type="match status" value="1"/>
</dbReference>
<dbReference type="AlphaFoldDB" id="A0A235ERE0"/>
<dbReference type="PROSITE" id="PS50113">
    <property type="entry name" value="PAC"/>
    <property type="match status" value="2"/>
</dbReference>
<dbReference type="NCBIfam" id="TIGR00229">
    <property type="entry name" value="sensory_box"/>
    <property type="match status" value="2"/>
</dbReference>
<dbReference type="PANTHER" id="PTHR44757:SF2">
    <property type="entry name" value="BIOFILM ARCHITECTURE MAINTENANCE PROTEIN MBAA"/>
    <property type="match status" value="1"/>
</dbReference>
<evidence type="ECO:0000259" key="10">
    <source>
        <dbReference type="PROSITE" id="PS50883"/>
    </source>
</evidence>
<organism evidence="12 13">
    <name type="scientific">Acidovorax kalamii</name>
    <dbReference type="NCBI Taxonomy" id="2004485"/>
    <lineage>
        <taxon>Bacteria</taxon>
        <taxon>Pseudomonadati</taxon>
        <taxon>Pseudomonadota</taxon>
        <taxon>Betaproteobacteria</taxon>
        <taxon>Burkholderiales</taxon>
        <taxon>Comamonadaceae</taxon>
        <taxon>Acidovorax</taxon>
    </lineage>
</organism>
<dbReference type="InterPro" id="IPR029787">
    <property type="entry name" value="Nucleotide_cyclase"/>
</dbReference>
<dbReference type="SMART" id="SM00267">
    <property type="entry name" value="GGDEF"/>
    <property type="match status" value="1"/>
</dbReference>
<dbReference type="Proteomes" id="UP000215441">
    <property type="component" value="Unassembled WGS sequence"/>
</dbReference>
<keyword evidence="4 6" id="KW-0472">Membrane</keyword>
<accession>A0A235ERE0</accession>
<dbReference type="PANTHER" id="PTHR44757">
    <property type="entry name" value="DIGUANYLATE CYCLASE DGCP"/>
    <property type="match status" value="1"/>
</dbReference>
<dbReference type="CDD" id="cd00130">
    <property type="entry name" value="PAS"/>
    <property type="match status" value="2"/>
</dbReference>
<dbReference type="Gene3D" id="3.30.450.350">
    <property type="entry name" value="CHASE domain"/>
    <property type="match status" value="1"/>
</dbReference>
<dbReference type="InterPro" id="IPR000700">
    <property type="entry name" value="PAS-assoc_C"/>
</dbReference>
<dbReference type="PROSITE" id="PS50887">
    <property type="entry name" value="GGDEF"/>
    <property type="match status" value="1"/>
</dbReference>
<dbReference type="SUPFAM" id="SSF55785">
    <property type="entry name" value="PYP-like sensor domain (PAS domain)"/>
    <property type="match status" value="2"/>
</dbReference>
<dbReference type="InterPro" id="IPR000014">
    <property type="entry name" value="PAS"/>
</dbReference>
<feature type="transmembrane region" description="Helical" evidence="6">
    <location>
        <begin position="261"/>
        <end position="283"/>
    </location>
</feature>
<evidence type="ECO:0000259" key="7">
    <source>
        <dbReference type="PROSITE" id="PS50112"/>
    </source>
</evidence>
<evidence type="ECO:0000256" key="6">
    <source>
        <dbReference type="SAM" id="Phobius"/>
    </source>
</evidence>
<dbReference type="InterPro" id="IPR052155">
    <property type="entry name" value="Biofilm_reg_signaling"/>
</dbReference>
<dbReference type="Pfam" id="PF03924">
    <property type="entry name" value="CHASE"/>
    <property type="match status" value="1"/>
</dbReference>
<evidence type="ECO:0000256" key="4">
    <source>
        <dbReference type="ARBA" id="ARBA00023136"/>
    </source>
</evidence>
<feature type="domain" description="PAC" evidence="8">
    <location>
        <begin position="502"/>
        <end position="554"/>
    </location>
</feature>
<feature type="domain" description="EAL" evidence="10">
    <location>
        <begin position="727"/>
        <end position="981"/>
    </location>
</feature>
<dbReference type="CDD" id="cd01949">
    <property type="entry name" value="GGDEF"/>
    <property type="match status" value="1"/>
</dbReference>
<evidence type="ECO:0000259" key="9">
    <source>
        <dbReference type="PROSITE" id="PS50839"/>
    </source>
</evidence>
<feature type="domain" description="CHASE" evidence="9">
    <location>
        <begin position="115"/>
        <end position="202"/>
    </location>
</feature>
<dbReference type="GO" id="GO:0016020">
    <property type="term" value="C:membrane"/>
    <property type="evidence" value="ECO:0007669"/>
    <property type="project" value="UniProtKB-SubCell"/>
</dbReference>
<keyword evidence="13" id="KW-1185">Reference proteome</keyword>
<evidence type="ECO:0000256" key="2">
    <source>
        <dbReference type="ARBA" id="ARBA00022692"/>
    </source>
</evidence>
<dbReference type="SMART" id="SM00052">
    <property type="entry name" value="EAL"/>
    <property type="match status" value="1"/>
</dbReference>
<dbReference type="Gene3D" id="3.30.450.20">
    <property type="entry name" value="PAS domain"/>
    <property type="match status" value="2"/>
</dbReference>
<sequence length="983" mass="108036">MSAQPPPSSRRALTAFLAVFALAALCAGALIWTLEQQDRAQQRTQAADMAGDHVQALQRAIELALSANNALVALVRQGRGNVTQFEEVGTQMLPFYPGIAAMGLSPGGVVKQVVPRQGNESLIGFDQLNDPRQSAESIRARDTGLLTLAGPIELVQGGLGVVGRQPVYLDGEQGQRSFWGFTYVTIRLPEVLAATRLPQLTERGYHYRLWRVRPDTGEEQTIAASTPPPGADAVGRALTLPNGQWTLSLAPAKGWGTPAVLALRCALGLLFALLMAFLARLLVALKAHERGLAFQVAQRTSEIQATQQQLRATIDAIPDPLFELDIDGRYYSVHSPRTELLVAPAEQLIGRNVTDVLPALAALSVMDVLKEAQAQGWSAGRQIVLDLPGLGATWFELSAARKSGSSGAIPRFILLSRDITERKRSQEQLLLTAQVFDQSSEAIVVADASHTIVRINRAFTRITGYQESEAVGQSVRLLTVAESTPDFDADAVYARLTQEGHWEGEAWGRRKDGSTYPQWLSVSSVRDGNGCATHSITLFRDITVQREAQDRIQRLAHFDPLTELPNRALLAERARRHIADEQAKGGTLAMLFLDLDHFKNVNDSLGHRVGDILLVAVARRLQSLLNPQDTVSRLGGDEFLLLLPSASAAHAAEVATRLLTAVAQPFQIDPYELTTTLSVGIAMYPADGDSFDTLYQRADAAMYRAKQNGRNRYGFFTADLEARTARALQIENALRRALERNQFELHYQPQVSLATRQVVGAEALLRWRHPELGMVSPAEFIPVAESSGMIVSIGEWVLHTAVHDAKRWLDMQLPLRAISVNLSAVQFRHPQLPEMVTRCLQQAGLPARRLELELTEGAAVDDPAAALAMMDQLHDRGVRLSMDDFGTGYSSLSYLKRFQIYKLKIDQSFVRDLDDDANDRAIVSAIIRMAQALGMQTTAEGVETDGQLEFLREQGCDEGQGYLFSRPLPADEFEAYLRQHLRG</sequence>
<dbReference type="SUPFAM" id="SSF55073">
    <property type="entry name" value="Nucleotide cyclase"/>
    <property type="match status" value="1"/>
</dbReference>
<evidence type="ECO:0000256" key="3">
    <source>
        <dbReference type="ARBA" id="ARBA00022989"/>
    </source>
</evidence>
<protein>
    <submittedName>
        <fullName evidence="12">Diguanylate phosphodiesterase</fullName>
    </submittedName>
</protein>
<dbReference type="Gene3D" id="3.30.70.270">
    <property type="match status" value="1"/>
</dbReference>
<dbReference type="GO" id="GO:0007165">
    <property type="term" value="P:signal transduction"/>
    <property type="evidence" value="ECO:0007669"/>
    <property type="project" value="UniProtKB-ARBA"/>
</dbReference>
<comment type="catalytic activity">
    <reaction evidence="5">
        <text>3',3'-c-di-GMP + H2O = 5'-phosphoguanylyl(3'-&gt;5')guanosine + H(+)</text>
        <dbReference type="Rhea" id="RHEA:24902"/>
        <dbReference type="ChEBI" id="CHEBI:15377"/>
        <dbReference type="ChEBI" id="CHEBI:15378"/>
        <dbReference type="ChEBI" id="CHEBI:58754"/>
        <dbReference type="ChEBI" id="CHEBI:58805"/>
        <dbReference type="EC" id="3.1.4.52"/>
    </reaction>
    <physiologicalReaction direction="left-to-right" evidence="5">
        <dbReference type="Rhea" id="RHEA:24903"/>
    </physiologicalReaction>
</comment>
<dbReference type="PROSITE" id="PS50883">
    <property type="entry name" value="EAL"/>
    <property type="match status" value="1"/>
</dbReference>
<dbReference type="InterPro" id="IPR006189">
    <property type="entry name" value="CHASE_dom"/>
</dbReference>
<evidence type="ECO:0000256" key="1">
    <source>
        <dbReference type="ARBA" id="ARBA00004370"/>
    </source>
</evidence>
<evidence type="ECO:0000259" key="8">
    <source>
        <dbReference type="PROSITE" id="PS50113"/>
    </source>
</evidence>
<dbReference type="PROSITE" id="PS50112">
    <property type="entry name" value="PAS"/>
    <property type="match status" value="2"/>
</dbReference>
<feature type="domain" description="PAC" evidence="8">
    <location>
        <begin position="379"/>
        <end position="431"/>
    </location>
</feature>
<proteinExistence type="predicted"/>
<comment type="subcellular location">
    <subcellularLocation>
        <location evidence="1">Membrane</location>
    </subcellularLocation>
</comment>
<feature type="domain" description="PAS" evidence="7">
    <location>
        <begin position="434"/>
        <end position="474"/>
    </location>
</feature>
<dbReference type="FunFam" id="3.30.70.270:FF:000001">
    <property type="entry name" value="Diguanylate cyclase domain protein"/>
    <property type="match status" value="1"/>
</dbReference>